<dbReference type="GO" id="GO:0005829">
    <property type="term" value="C:cytosol"/>
    <property type="evidence" value="ECO:0007669"/>
    <property type="project" value="TreeGrafter"/>
</dbReference>
<evidence type="ECO:0000256" key="5">
    <source>
        <dbReference type="ARBA" id="ARBA00022490"/>
    </source>
</evidence>
<keyword evidence="7" id="KW-0539">Nucleus</keyword>
<feature type="region of interest" description="Disordered" evidence="8">
    <location>
        <begin position="903"/>
        <end position="980"/>
    </location>
</feature>
<comment type="similarity">
    <text evidence="3">Belongs to the XPO2/CSE1 family.</text>
</comment>
<keyword evidence="5" id="KW-0963">Cytoplasm</keyword>
<dbReference type="EMBL" id="HBFM01018889">
    <property type="protein sequence ID" value="CAD8776216.1"/>
    <property type="molecule type" value="Transcribed_RNA"/>
</dbReference>
<feature type="domain" description="Importin N-terminal" evidence="9">
    <location>
        <begin position="24"/>
        <end position="103"/>
    </location>
</feature>
<dbReference type="GO" id="GO:0005635">
    <property type="term" value="C:nuclear envelope"/>
    <property type="evidence" value="ECO:0007669"/>
    <property type="project" value="TreeGrafter"/>
</dbReference>
<evidence type="ECO:0000256" key="4">
    <source>
        <dbReference type="ARBA" id="ARBA00022448"/>
    </source>
</evidence>
<evidence type="ECO:0000256" key="2">
    <source>
        <dbReference type="ARBA" id="ARBA00004496"/>
    </source>
</evidence>
<evidence type="ECO:0000313" key="10">
    <source>
        <dbReference type="EMBL" id="CAD8776216.1"/>
    </source>
</evidence>
<gene>
    <name evidence="10" type="ORF">PPAR00522_LOCUS12286</name>
</gene>
<reference evidence="10" key="1">
    <citation type="submission" date="2021-01" db="EMBL/GenBank/DDBJ databases">
        <authorList>
            <person name="Corre E."/>
            <person name="Pelletier E."/>
            <person name="Niang G."/>
            <person name="Scheremetjew M."/>
            <person name="Finn R."/>
            <person name="Kale V."/>
            <person name="Holt S."/>
            <person name="Cochrane G."/>
            <person name="Meng A."/>
            <person name="Brown T."/>
            <person name="Cohen L."/>
        </authorList>
    </citation>
    <scope>NUCLEOTIDE SEQUENCE</scope>
    <source>
        <strain evidence="10">SAG 63-3</strain>
    </source>
</reference>
<keyword evidence="6" id="KW-0653">Protein transport</keyword>
<protein>
    <recommendedName>
        <fullName evidence="9">Importin N-terminal domain-containing protein</fullName>
    </recommendedName>
</protein>
<sequence length="1053" mass="119232">MDLDNLIQIMQLCHSYDPNQVKEAERLLKEDSLLPRHAEKLLYIAAKPEVDLAVRQIAAINLKNFVKKSWAAHVPRPDAPAEFSIPDEDKVVVRENIFDTLLRAPHVVQTQLGEIFKVIIYEDFPEKWPGLIEKILPCLSQQDPILLHGSLYALRIVCRKYEFRSEEDREPLDNLINLIFGPVLTVFKQLLAQPAETPGLAPFLKLCCKVFWSCTYLTIPSKLMEEEQFSGWMTCLHTALLAPAPQEALDSNEEARPQHPWWKFKKWVMHISYRLFSRYGMLSTRGEDADSEKAFATRYNSQCMIPFIDACLTLIEQLTKGSYLSPRVVNVLFQYLGTAVRSKQSYKRLGPHWDGLLHNVAFPLMCFNAQDEQLWNEDPHEYVRKGYDLVEDMYNPKTAAANFAHDLCEKDKKHLQAFMGMIAGLLAKASAVPVASLSKADAWRLDGALLAVGCMCGLLKSKKPYKEQLGHMLVTYVAPCFQSPHAHLRAKACWLAGVFCDVKFHDGCGSGATFFSFFEQVVRCLTDNDLPVKMDAVVALRSFMEEINDSSQVEPIVPQLLTTIFGLMDTVDNEDVVFTLEAIVEKLSDRIVPYALQMTQQLAAAFWKYISSSETEDDADDDSASVGIYSCLRAFNTLLESVSSQPELYLQLEEPLFPIMQKLISADGQDVMEEVLEMLSYFTYYTPTITDRLWTLWPQLEKGLLDFGMDFWENFLVPLDNYISRGKERFLTSTNPDYMASVFKMVQESLVGDYAESELTNAAKLLEVVLQNCRGQVDQWVGPYIQLVMTKLARSENRRLKDMLILVVANALYYNAQLTLTMLTQAPGGVGGFFQTWFQFVFESKKNGEPKHFRRQYDKKVCILGLAAVMACPDEALPPEIVGGMPQLLAGITRLLVQLKKQQEEDEEAYNEGEEEEEEEEGEEGGEGGDNEDDDDEEVAEENDADVLAELEARRSRRLKSLMDGDNEESDDECSDDEFTDDEEVMTPIDEVNPFELFAVTLMGVQQSWPARYQQMMGAADANAQQSIAGMVTYAQQLKDKAAAEAAAKQQQE</sequence>
<comment type="subcellular location">
    <subcellularLocation>
        <location evidence="2">Cytoplasm</location>
    </subcellularLocation>
    <subcellularLocation>
        <location evidence="1">Nucleus</location>
    </subcellularLocation>
</comment>
<evidence type="ECO:0000256" key="3">
    <source>
        <dbReference type="ARBA" id="ARBA00008669"/>
    </source>
</evidence>
<dbReference type="PANTHER" id="PTHR10997">
    <property type="entry name" value="IMPORTIN-7, 8, 11"/>
    <property type="match status" value="1"/>
</dbReference>
<evidence type="ECO:0000256" key="7">
    <source>
        <dbReference type="ARBA" id="ARBA00023242"/>
    </source>
</evidence>
<dbReference type="SMART" id="SM00913">
    <property type="entry name" value="IBN_N"/>
    <property type="match status" value="1"/>
</dbReference>
<organism evidence="10">
    <name type="scientific">Polytomella parva</name>
    <dbReference type="NCBI Taxonomy" id="51329"/>
    <lineage>
        <taxon>Eukaryota</taxon>
        <taxon>Viridiplantae</taxon>
        <taxon>Chlorophyta</taxon>
        <taxon>core chlorophytes</taxon>
        <taxon>Chlorophyceae</taxon>
        <taxon>CS clade</taxon>
        <taxon>Chlamydomonadales</taxon>
        <taxon>Chlamydomonadaceae</taxon>
        <taxon>Polytomella</taxon>
    </lineage>
</organism>
<evidence type="ECO:0000256" key="6">
    <source>
        <dbReference type="ARBA" id="ARBA00022927"/>
    </source>
</evidence>
<dbReference type="InterPro" id="IPR016024">
    <property type="entry name" value="ARM-type_fold"/>
</dbReference>
<dbReference type="InterPro" id="IPR011989">
    <property type="entry name" value="ARM-like"/>
</dbReference>
<keyword evidence="4" id="KW-0813">Transport</keyword>
<evidence type="ECO:0000259" key="9">
    <source>
        <dbReference type="PROSITE" id="PS50166"/>
    </source>
</evidence>
<dbReference type="GO" id="GO:0006606">
    <property type="term" value="P:protein import into nucleus"/>
    <property type="evidence" value="ECO:0007669"/>
    <property type="project" value="TreeGrafter"/>
</dbReference>
<proteinExistence type="inferred from homology"/>
<dbReference type="Gene3D" id="1.25.10.10">
    <property type="entry name" value="Leucine-rich Repeat Variant"/>
    <property type="match status" value="1"/>
</dbReference>
<dbReference type="Pfam" id="PF03810">
    <property type="entry name" value="IBN_N"/>
    <property type="match status" value="1"/>
</dbReference>
<dbReference type="PROSITE" id="PS50166">
    <property type="entry name" value="IMPORTIN_B_NT"/>
    <property type="match status" value="1"/>
</dbReference>
<evidence type="ECO:0000256" key="1">
    <source>
        <dbReference type="ARBA" id="ARBA00004123"/>
    </source>
</evidence>
<accession>A0A7S0V0E3</accession>
<dbReference type="SUPFAM" id="SSF48371">
    <property type="entry name" value="ARM repeat"/>
    <property type="match status" value="1"/>
</dbReference>
<dbReference type="AlphaFoldDB" id="A0A7S0V0E3"/>
<feature type="compositionally biased region" description="Acidic residues" evidence="8">
    <location>
        <begin position="965"/>
        <end position="980"/>
    </location>
</feature>
<feature type="compositionally biased region" description="Acidic residues" evidence="8">
    <location>
        <begin position="904"/>
        <end position="949"/>
    </location>
</feature>
<dbReference type="InterPro" id="IPR001494">
    <property type="entry name" value="Importin-beta_N"/>
</dbReference>
<dbReference type="InterPro" id="IPR005043">
    <property type="entry name" value="XPO2_C"/>
</dbReference>
<evidence type="ECO:0000256" key="8">
    <source>
        <dbReference type="SAM" id="MobiDB-lite"/>
    </source>
</evidence>
<dbReference type="PANTHER" id="PTHR10997:SF18">
    <property type="entry name" value="D-IMPORTIN 7_RANBP7"/>
    <property type="match status" value="1"/>
</dbReference>
<dbReference type="Pfam" id="PF03378">
    <property type="entry name" value="CAS_CSE1"/>
    <property type="match status" value="1"/>
</dbReference>
<dbReference type="GO" id="GO:0031267">
    <property type="term" value="F:small GTPase binding"/>
    <property type="evidence" value="ECO:0007669"/>
    <property type="project" value="InterPro"/>
</dbReference>
<name>A0A7S0V0E3_9CHLO</name>